<dbReference type="RefSeq" id="WP_095404501.1">
    <property type="nucleotide sequence ID" value="NZ_NOJZ02000017.1"/>
</dbReference>
<dbReference type="OrthoDB" id="9771846at2"/>
<evidence type="ECO:0000313" key="2">
    <source>
        <dbReference type="Proteomes" id="UP000243494"/>
    </source>
</evidence>
<dbReference type="InterPro" id="IPR021466">
    <property type="entry name" value="Put_rhamnosyl_transferase"/>
</dbReference>
<dbReference type="AlphaFoldDB" id="A0A371IRR2"/>
<gene>
    <name evidence="1" type="ORF">CHF27_009455</name>
</gene>
<evidence type="ECO:0000313" key="1">
    <source>
        <dbReference type="EMBL" id="RDY23166.1"/>
    </source>
</evidence>
<dbReference type="Pfam" id="PF11316">
    <property type="entry name" value="Rhamno_transf"/>
    <property type="match status" value="1"/>
</dbReference>
<keyword evidence="2" id="KW-1185">Reference proteome</keyword>
<protein>
    <recommendedName>
        <fullName evidence="3">Glycosyltransferase family 2 protein</fullName>
    </recommendedName>
</protein>
<reference evidence="1 2" key="1">
    <citation type="journal article" date="2017" name="Genome Announc.">
        <title>Draft Genome Sequence of Romboutsia maritimum sp. nov. Strain CCRI-22766(T), Isolated from Coastal Estuarine Mud.</title>
        <authorList>
            <person name="Maheux A.F."/>
            <person name="Boudreau D.K."/>
            <person name="Berube E."/>
            <person name="Boissinot M."/>
            <person name="Raymond F."/>
            <person name="Brodeur S."/>
            <person name="Corbeil J."/>
            <person name="Brightwell G."/>
            <person name="Broda D."/>
            <person name="Omar R.F."/>
            <person name="Bergeron M.G."/>
        </authorList>
    </citation>
    <scope>NUCLEOTIDE SEQUENCE [LARGE SCALE GENOMIC DNA]</scope>
    <source>
        <strain evidence="1 2">CCRI-22766</strain>
    </source>
</reference>
<comment type="caution">
    <text evidence="1">The sequence shown here is derived from an EMBL/GenBank/DDBJ whole genome shotgun (WGS) entry which is preliminary data.</text>
</comment>
<evidence type="ECO:0008006" key="3">
    <source>
        <dbReference type="Google" id="ProtNLM"/>
    </source>
</evidence>
<organism evidence="1 2">
    <name type="scientific">Romboutsia maritimum</name>
    <dbReference type="NCBI Taxonomy" id="2020948"/>
    <lineage>
        <taxon>Bacteria</taxon>
        <taxon>Bacillati</taxon>
        <taxon>Bacillota</taxon>
        <taxon>Clostridia</taxon>
        <taxon>Peptostreptococcales</taxon>
        <taxon>Peptostreptococcaceae</taxon>
        <taxon>Romboutsia</taxon>
    </lineage>
</organism>
<dbReference type="Proteomes" id="UP000243494">
    <property type="component" value="Unassembled WGS sequence"/>
</dbReference>
<dbReference type="InterPro" id="IPR029044">
    <property type="entry name" value="Nucleotide-diphossugar_trans"/>
</dbReference>
<sequence>MSKIIVIDMQFNTTRRANMTRRLSEEWISHRMKIFMNYTLQSLINQTNQSFLCFIYYDKQTEELVKKEIAKYPKLPENIIFSCEEEEGIYKYIQGYDDLYLVRLDCDDMYHPSFIQQLIDYNPKEDTQALINQKGFVYDILNDKLGGWYHDTPPFHTLIYKVEDYMNGKRYVLKGGHMGAIYLKHEIIDKENYVVTIHQKNTLNTFERHGTKVLNEDEKEKVMKEFEIRKKEDMI</sequence>
<accession>A0A371IRR2</accession>
<name>A0A371IRR2_9FIRM</name>
<dbReference type="EMBL" id="NOJZ02000017">
    <property type="protein sequence ID" value="RDY23166.1"/>
    <property type="molecule type" value="Genomic_DNA"/>
</dbReference>
<dbReference type="SUPFAM" id="SSF53448">
    <property type="entry name" value="Nucleotide-diphospho-sugar transferases"/>
    <property type="match status" value="1"/>
</dbReference>
<dbReference type="CDD" id="cd00761">
    <property type="entry name" value="Glyco_tranf_GTA_type"/>
    <property type="match status" value="1"/>
</dbReference>
<proteinExistence type="predicted"/>